<gene>
    <name evidence="2" type="ORF">CCUS01_08531</name>
</gene>
<organism evidence="2 3">
    <name type="scientific">Colletotrichum cuscutae</name>
    <dbReference type="NCBI Taxonomy" id="1209917"/>
    <lineage>
        <taxon>Eukaryota</taxon>
        <taxon>Fungi</taxon>
        <taxon>Dikarya</taxon>
        <taxon>Ascomycota</taxon>
        <taxon>Pezizomycotina</taxon>
        <taxon>Sordariomycetes</taxon>
        <taxon>Hypocreomycetidae</taxon>
        <taxon>Glomerellales</taxon>
        <taxon>Glomerellaceae</taxon>
        <taxon>Colletotrichum</taxon>
        <taxon>Colletotrichum acutatum species complex</taxon>
    </lineage>
</organism>
<accession>A0AAI9UQP2</accession>
<reference evidence="2" key="1">
    <citation type="submission" date="2016-11" db="EMBL/GenBank/DDBJ databases">
        <title>The genome sequence of Colletotrichum cuscutae.</title>
        <authorList>
            <person name="Baroncelli R."/>
        </authorList>
    </citation>
    <scope>NUCLEOTIDE SEQUENCE</scope>
    <source>
        <strain evidence="2">IMI 304802</strain>
    </source>
</reference>
<feature type="signal peptide" evidence="1">
    <location>
        <begin position="1"/>
        <end position="17"/>
    </location>
</feature>
<keyword evidence="1" id="KW-0732">Signal</keyword>
<evidence type="ECO:0000313" key="2">
    <source>
        <dbReference type="EMBL" id="KAK1462939.1"/>
    </source>
</evidence>
<dbReference type="AlphaFoldDB" id="A0AAI9UQP2"/>
<protein>
    <submittedName>
        <fullName evidence="2">Prostacyclin synthase</fullName>
    </submittedName>
</protein>
<sequence>MIVVTAALLLVPAFVLKKLMFPNFDPREPPVLRPRLPVFGHIISLIRESGGFYARL</sequence>
<keyword evidence="3" id="KW-1185">Reference proteome</keyword>
<dbReference type="Proteomes" id="UP001239213">
    <property type="component" value="Unassembled WGS sequence"/>
</dbReference>
<proteinExistence type="predicted"/>
<dbReference type="EMBL" id="MPDP01000269">
    <property type="protein sequence ID" value="KAK1462939.1"/>
    <property type="molecule type" value="Genomic_DNA"/>
</dbReference>
<feature type="chain" id="PRO_5042599179" evidence="1">
    <location>
        <begin position="18"/>
        <end position="56"/>
    </location>
</feature>
<evidence type="ECO:0000256" key="1">
    <source>
        <dbReference type="SAM" id="SignalP"/>
    </source>
</evidence>
<evidence type="ECO:0000313" key="3">
    <source>
        <dbReference type="Proteomes" id="UP001239213"/>
    </source>
</evidence>
<comment type="caution">
    <text evidence="2">The sequence shown here is derived from an EMBL/GenBank/DDBJ whole genome shotgun (WGS) entry which is preliminary data.</text>
</comment>
<name>A0AAI9UQP2_9PEZI</name>